<reference evidence="1 2" key="1">
    <citation type="submission" date="2015-01" db="EMBL/GenBank/DDBJ databases">
        <title>Evolution of Trichinella species and genotypes.</title>
        <authorList>
            <person name="Korhonen P.K."/>
            <person name="Edoardo P."/>
            <person name="Giuseppe L.R."/>
            <person name="Gasser R.B."/>
        </authorList>
    </citation>
    <scope>NUCLEOTIDE SEQUENCE [LARGE SCALE GENOMIC DNA]</scope>
    <source>
        <strain evidence="1">ISS1029</strain>
    </source>
</reference>
<gene>
    <name evidence="1" type="ORF">T11_16338</name>
</gene>
<keyword evidence="2" id="KW-1185">Reference proteome</keyword>
<organism evidence="1 2">
    <name type="scientific">Trichinella zimbabwensis</name>
    <dbReference type="NCBI Taxonomy" id="268475"/>
    <lineage>
        <taxon>Eukaryota</taxon>
        <taxon>Metazoa</taxon>
        <taxon>Ecdysozoa</taxon>
        <taxon>Nematoda</taxon>
        <taxon>Enoplea</taxon>
        <taxon>Dorylaimia</taxon>
        <taxon>Trichinellida</taxon>
        <taxon>Trichinellidae</taxon>
        <taxon>Trichinella</taxon>
    </lineage>
</organism>
<dbReference type="Proteomes" id="UP000055024">
    <property type="component" value="Unassembled WGS sequence"/>
</dbReference>
<protein>
    <submittedName>
        <fullName evidence="1">Uncharacterized protein</fullName>
    </submittedName>
</protein>
<comment type="caution">
    <text evidence="1">The sequence shown here is derived from an EMBL/GenBank/DDBJ whole genome shotgun (WGS) entry which is preliminary data.</text>
</comment>
<dbReference type="AlphaFoldDB" id="A0A0V1G9V8"/>
<evidence type="ECO:0000313" key="2">
    <source>
        <dbReference type="Proteomes" id="UP000055024"/>
    </source>
</evidence>
<accession>A0A0V1G9V8</accession>
<dbReference type="EMBL" id="JYDP01004255">
    <property type="protein sequence ID" value="KRY95024.1"/>
    <property type="molecule type" value="Genomic_DNA"/>
</dbReference>
<name>A0A0V1G9V8_9BILA</name>
<proteinExistence type="predicted"/>
<sequence length="34" mass="3639">MLVLLVIMPVLSLSQQSGQMLGNCSVEHSVSHNS</sequence>
<evidence type="ECO:0000313" key="1">
    <source>
        <dbReference type="EMBL" id="KRY95024.1"/>
    </source>
</evidence>